<feature type="compositionally biased region" description="Pro residues" evidence="1">
    <location>
        <begin position="79"/>
        <end position="89"/>
    </location>
</feature>
<name>A0ABV3XJR7_9ACTN</name>
<dbReference type="RefSeq" id="WP_369209656.1">
    <property type="nucleotide sequence ID" value="NZ_JBFNXQ010000090.1"/>
</dbReference>
<evidence type="ECO:0000313" key="3">
    <source>
        <dbReference type="Proteomes" id="UP001560045"/>
    </source>
</evidence>
<evidence type="ECO:0000256" key="1">
    <source>
        <dbReference type="SAM" id="MobiDB-lite"/>
    </source>
</evidence>
<reference evidence="2 3" key="1">
    <citation type="submission" date="2024-06" db="EMBL/GenBank/DDBJ databases">
        <title>Draft genome sequence of Geodermatophilus badlandi, a novel member of the Geodermatophilaceae isolated from badland sedimentary rocks in the Red desert, Wyoming, USA.</title>
        <authorList>
            <person name="Ben Tekaya S."/>
            <person name="Nouioui I."/>
            <person name="Flores G.M."/>
            <person name="Shaal M.N."/>
            <person name="Bredoire F."/>
            <person name="Basile F."/>
            <person name="Van Diepen L."/>
            <person name="Ward N.L."/>
        </authorList>
    </citation>
    <scope>NUCLEOTIDE SEQUENCE [LARGE SCALE GENOMIC DNA]</scope>
    <source>
        <strain evidence="2 3">WL48A</strain>
    </source>
</reference>
<organism evidence="2 3">
    <name type="scientific">Geodermatophilus maliterrae</name>
    <dbReference type="NCBI Taxonomy" id="3162531"/>
    <lineage>
        <taxon>Bacteria</taxon>
        <taxon>Bacillati</taxon>
        <taxon>Actinomycetota</taxon>
        <taxon>Actinomycetes</taxon>
        <taxon>Geodermatophilales</taxon>
        <taxon>Geodermatophilaceae</taxon>
        <taxon>Geodermatophilus</taxon>
    </lineage>
</organism>
<dbReference type="EMBL" id="JBFNXQ010000090">
    <property type="protein sequence ID" value="MEX5720838.1"/>
    <property type="molecule type" value="Genomic_DNA"/>
</dbReference>
<protein>
    <recommendedName>
        <fullName evidence="4">Ig-like domain-containing protein</fullName>
    </recommendedName>
</protein>
<keyword evidence="3" id="KW-1185">Reference proteome</keyword>
<comment type="caution">
    <text evidence="2">The sequence shown here is derived from an EMBL/GenBank/DDBJ whole genome shotgun (WGS) entry which is preliminary data.</text>
</comment>
<dbReference type="Proteomes" id="UP001560045">
    <property type="component" value="Unassembled WGS sequence"/>
</dbReference>
<evidence type="ECO:0000313" key="2">
    <source>
        <dbReference type="EMBL" id="MEX5720838.1"/>
    </source>
</evidence>
<gene>
    <name evidence="2" type="ORF">ABQ292_20995</name>
</gene>
<feature type="region of interest" description="Disordered" evidence="1">
    <location>
        <begin position="79"/>
        <end position="131"/>
    </location>
</feature>
<evidence type="ECO:0008006" key="4">
    <source>
        <dbReference type="Google" id="ProtNLM"/>
    </source>
</evidence>
<accession>A0ABV3XJR7</accession>
<proteinExistence type="predicted"/>
<sequence>MDVRSPHLLRDAGTPSLADRAQAVLRDEIAGGALANITAASQMWSAHRRDLVVPEMTRRLVAEVGGLLDTVLDLLAPPPRSPAASPLPGPVGQDRAPQRERQPAGPVPVLRARRPAPPGGTAEIRTSLQNDGPDPVEIGFLWSDLVGEPAGRIRASRLRLVPGRVRVPAGALADLTIGLDVPDDARPGLYHVLLRATGRAESCALLTFPVGLDVGLEASIAM</sequence>